<evidence type="ECO:0000313" key="2">
    <source>
        <dbReference type="EMBL" id="MDD0815011.1"/>
    </source>
</evidence>
<dbReference type="Pfam" id="PF07077">
    <property type="entry name" value="DUF1345"/>
    <property type="match status" value="1"/>
</dbReference>
<feature type="transmembrane region" description="Helical" evidence="1">
    <location>
        <begin position="77"/>
        <end position="98"/>
    </location>
</feature>
<keyword evidence="1" id="KW-1133">Transmembrane helix</keyword>
<evidence type="ECO:0000256" key="1">
    <source>
        <dbReference type="SAM" id="Phobius"/>
    </source>
</evidence>
<comment type="caution">
    <text evidence="2">The sequence shown here is derived from an EMBL/GenBank/DDBJ whole genome shotgun (WGS) entry which is preliminary data.</text>
</comment>
<keyword evidence="3" id="KW-1185">Reference proteome</keyword>
<reference evidence="2 3" key="1">
    <citation type="submission" date="2023-02" db="EMBL/GenBank/DDBJ databases">
        <title>Bacterial whole genome sequence for Curvibacter sp. HBC28.</title>
        <authorList>
            <person name="Le V."/>
            <person name="Ko S.-R."/>
            <person name="Ahn C.-Y."/>
            <person name="Oh H.-M."/>
        </authorList>
    </citation>
    <scope>NUCLEOTIDE SEQUENCE [LARGE SCALE GENOMIC DNA]</scope>
    <source>
        <strain evidence="2 3">HBC28</strain>
    </source>
</reference>
<feature type="transmembrane region" description="Helical" evidence="1">
    <location>
        <begin position="197"/>
        <end position="219"/>
    </location>
</feature>
<sequence length="220" mass="23991">MTHPPIPWIERLALRRLPLGLTLAGLMLLVPLAWPTRLLLAWSVGAMAYLSLAWCLALRLDAHRTRARALALDPPGWLAFSMAVLAMLASVAAIAMLLTAQVGPQDAVQALHMGLALLALAAAWVLIHTLFAFRYAHMYYHARWQPAGAAPALLFPGGESPDYADFLYYALVVGMTSQVSDVQVQSRSLRRLTLVQSVLAFVFNMFVLALGINVLAGLLH</sequence>
<name>A0ABT5MIP4_9BURK</name>
<gene>
    <name evidence="2" type="ORF">PSQ39_10250</name>
</gene>
<dbReference type="InterPro" id="IPR009781">
    <property type="entry name" value="DUF1345"/>
</dbReference>
<dbReference type="EMBL" id="JAQSIO010000003">
    <property type="protein sequence ID" value="MDD0815011.1"/>
    <property type="molecule type" value="Genomic_DNA"/>
</dbReference>
<feature type="transmembrane region" description="Helical" evidence="1">
    <location>
        <begin position="39"/>
        <end position="57"/>
    </location>
</feature>
<proteinExistence type="predicted"/>
<dbReference type="Proteomes" id="UP001528672">
    <property type="component" value="Unassembled WGS sequence"/>
</dbReference>
<dbReference type="RefSeq" id="WP_273926674.1">
    <property type="nucleotide sequence ID" value="NZ_JAQSIN010000002.1"/>
</dbReference>
<keyword evidence="1" id="KW-0472">Membrane</keyword>
<feature type="transmembrane region" description="Helical" evidence="1">
    <location>
        <begin position="110"/>
        <end position="133"/>
    </location>
</feature>
<accession>A0ABT5MIP4</accession>
<feature type="transmembrane region" description="Helical" evidence="1">
    <location>
        <begin position="12"/>
        <end position="33"/>
    </location>
</feature>
<protein>
    <submittedName>
        <fullName evidence="2">DUF1345 domain-containing protein</fullName>
    </submittedName>
</protein>
<keyword evidence="1" id="KW-0812">Transmembrane</keyword>
<evidence type="ECO:0000313" key="3">
    <source>
        <dbReference type="Proteomes" id="UP001528672"/>
    </source>
</evidence>
<organism evidence="2 3">
    <name type="scientific">Curvibacter microcysteis</name>
    <dbReference type="NCBI Taxonomy" id="3026419"/>
    <lineage>
        <taxon>Bacteria</taxon>
        <taxon>Pseudomonadati</taxon>
        <taxon>Pseudomonadota</taxon>
        <taxon>Betaproteobacteria</taxon>
        <taxon>Burkholderiales</taxon>
        <taxon>Comamonadaceae</taxon>
        <taxon>Curvibacter</taxon>
    </lineage>
</organism>